<name>A0ABT5NNY4_9PSED</name>
<dbReference type="RefSeq" id="WP_273910797.1">
    <property type="nucleotide sequence ID" value="NZ_JAMDGX010000035.1"/>
</dbReference>
<accession>A0ABT5NNY4</accession>
<comment type="caution">
    <text evidence="2">The sequence shown here is derived from an EMBL/GenBank/DDBJ whole genome shotgun (WGS) entry which is preliminary data.</text>
</comment>
<gene>
    <name evidence="2" type="ORF">M5G11_05015</name>
</gene>
<keyword evidence="1" id="KW-0472">Membrane</keyword>
<protein>
    <submittedName>
        <fullName evidence="2">Uncharacterized protein</fullName>
    </submittedName>
</protein>
<organism evidence="2 3">
    <name type="scientific">Pseudomonas fontis</name>
    <dbReference type="NCBI Taxonomy" id="2942633"/>
    <lineage>
        <taxon>Bacteria</taxon>
        <taxon>Pseudomonadati</taxon>
        <taxon>Pseudomonadota</taxon>
        <taxon>Gammaproteobacteria</taxon>
        <taxon>Pseudomonadales</taxon>
        <taxon>Pseudomonadaceae</taxon>
        <taxon>Pseudomonas</taxon>
    </lineage>
</organism>
<dbReference type="Proteomes" id="UP001148203">
    <property type="component" value="Unassembled WGS sequence"/>
</dbReference>
<reference evidence="2 3" key="1">
    <citation type="submission" date="2022-05" db="EMBL/GenBank/DDBJ databases">
        <title>Novel Pseudomonas spp. Isolated from a Rainbow Trout Aquaculture Facility.</title>
        <authorList>
            <person name="Testerman T."/>
            <person name="Graf J."/>
        </authorList>
    </citation>
    <scope>NUCLEOTIDE SEQUENCE [LARGE SCALE GENOMIC DNA]</scope>
    <source>
        <strain evidence="2 3">ID681</strain>
    </source>
</reference>
<feature type="transmembrane region" description="Helical" evidence="1">
    <location>
        <begin position="104"/>
        <end position="124"/>
    </location>
</feature>
<keyword evidence="3" id="KW-1185">Reference proteome</keyword>
<evidence type="ECO:0000313" key="2">
    <source>
        <dbReference type="EMBL" id="MDD0989891.1"/>
    </source>
</evidence>
<keyword evidence="1" id="KW-0812">Transmembrane</keyword>
<keyword evidence="1" id="KW-1133">Transmembrane helix</keyword>
<feature type="transmembrane region" description="Helical" evidence="1">
    <location>
        <begin position="136"/>
        <end position="156"/>
    </location>
</feature>
<sequence length="192" mass="21115">MNDPIERSAQQNPNNYLASLGLLLLTSVLALLPYLITAAMYGTADFSHWPAHDTTTVILLSVTIFICGIALFVVREKQIDLEKIINNHIDTEEYKNKKYLDLILSHYGNVAAVAAFFVALIYLIKSNMSHIGVTGAALVISLLTPVIYLFYSLVFLKCVFGTYGRSTTCWVALVVIFSLDVVFMTIAIGGTG</sequence>
<evidence type="ECO:0000313" key="3">
    <source>
        <dbReference type="Proteomes" id="UP001148203"/>
    </source>
</evidence>
<feature type="transmembrane region" description="Helical" evidence="1">
    <location>
        <begin position="56"/>
        <end position="74"/>
    </location>
</feature>
<feature type="transmembrane region" description="Helical" evidence="1">
    <location>
        <begin position="168"/>
        <end position="189"/>
    </location>
</feature>
<proteinExistence type="predicted"/>
<dbReference type="EMBL" id="JAMDGY010000014">
    <property type="protein sequence ID" value="MDD0989891.1"/>
    <property type="molecule type" value="Genomic_DNA"/>
</dbReference>
<evidence type="ECO:0000256" key="1">
    <source>
        <dbReference type="SAM" id="Phobius"/>
    </source>
</evidence>
<feature type="transmembrane region" description="Helical" evidence="1">
    <location>
        <begin position="16"/>
        <end position="36"/>
    </location>
</feature>